<feature type="region of interest" description="Disordered" evidence="7">
    <location>
        <begin position="249"/>
        <end position="318"/>
    </location>
</feature>
<dbReference type="Gene3D" id="3.40.30.10">
    <property type="entry name" value="Glutaredoxin"/>
    <property type="match status" value="1"/>
</dbReference>
<keyword evidence="3" id="KW-1003">Cell membrane</keyword>
<dbReference type="GO" id="GO:0017004">
    <property type="term" value="P:cytochrome complex assembly"/>
    <property type="evidence" value="ECO:0007669"/>
    <property type="project" value="InterPro"/>
</dbReference>
<dbReference type="InterPro" id="IPR003834">
    <property type="entry name" value="Cyt_c_assmbl_TM_dom"/>
</dbReference>
<dbReference type="GeneID" id="86064585"/>
<keyword evidence="5 8" id="KW-1133">Transmembrane helix</keyword>
<dbReference type="Pfam" id="PF00578">
    <property type="entry name" value="AhpC-TSA"/>
    <property type="match status" value="1"/>
</dbReference>
<evidence type="ECO:0000313" key="11">
    <source>
        <dbReference type="Proteomes" id="UP000248057"/>
    </source>
</evidence>
<evidence type="ECO:0000256" key="4">
    <source>
        <dbReference type="ARBA" id="ARBA00022692"/>
    </source>
</evidence>
<dbReference type="PROSITE" id="PS51352">
    <property type="entry name" value="THIOREDOXIN_2"/>
    <property type="match status" value="1"/>
</dbReference>
<feature type="transmembrane region" description="Helical" evidence="8">
    <location>
        <begin position="211"/>
        <end position="232"/>
    </location>
</feature>
<feature type="transmembrane region" description="Helical" evidence="8">
    <location>
        <begin position="58"/>
        <end position="81"/>
    </location>
</feature>
<proteinExistence type="inferred from homology"/>
<keyword evidence="11" id="KW-1185">Reference proteome</keyword>
<dbReference type="InterPro" id="IPR000866">
    <property type="entry name" value="AhpC/TSA"/>
</dbReference>
<dbReference type="CDD" id="cd02966">
    <property type="entry name" value="TlpA_like_family"/>
    <property type="match status" value="1"/>
</dbReference>
<dbReference type="InterPro" id="IPR013766">
    <property type="entry name" value="Thioredoxin_domain"/>
</dbReference>
<accession>A0A2V3XW33</accession>
<evidence type="ECO:0000256" key="8">
    <source>
        <dbReference type="SAM" id="Phobius"/>
    </source>
</evidence>
<dbReference type="RefSeq" id="WP_110326045.1">
    <property type="nucleotide sequence ID" value="NZ_QJKD01000022.1"/>
</dbReference>
<sequence length="467" mass="50563">MGFSVEVGIPAITVFIQGLLSFFSPCVLPLVPLYIGYLAGGTRTVDEEGRVRYSRKKVMINTLFFVIGVSFAFFLLGFGFTAAGRFFGSNRTLFARIGGIIVVLFGLFQLGVFGSSVLGQEHRLPFRLNQLAMNPLLALVLGFTFSFAWTPCVGPALASVLLMASSATSQGTGFLLIGVYTLGFVIPFLAVGLFTGSVLDFFKKHQNVVKYTTKAGGVLMIAMGVMMFTGWMNGITGYLSSFGVGGQTVTESQAPSGGGDGVPDSRETAPRTETQSPADNDQNQDQSAGQSGDNGQVSESAAAGETESSLPDTSDRVEAPDFTLVDQFGEEHKLSDYKGKVVFLNFWATWCPPCREEMPDIEALYKEYGENSEDLIILSVANPKTKDNPNNNDKTIEEVTKFMEDNGYSYPTLMDTTGDVLLQYYITAFPTTFMIDREGRVIGYASGALTKDIMKNIITQALSESAE</sequence>
<feature type="compositionally biased region" description="Low complexity" evidence="7">
    <location>
        <begin position="298"/>
        <end position="309"/>
    </location>
</feature>
<dbReference type="InterPro" id="IPR036249">
    <property type="entry name" value="Thioredoxin-like_sf"/>
</dbReference>
<keyword evidence="4 8" id="KW-0812">Transmembrane</keyword>
<evidence type="ECO:0000256" key="7">
    <source>
        <dbReference type="SAM" id="MobiDB-lite"/>
    </source>
</evidence>
<dbReference type="GO" id="GO:0005886">
    <property type="term" value="C:plasma membrane"/>
    <property type="evidence" value="ECO:0007669"/>
    <property type="project" value="UniProtKB-SubCell"/>
</dbReference>
<dbReference type="AlphaFoldDB" id="A0A2V3XW33"/>
<evidence type="ECO:0000256" key="3">
    <source>
        <dbReference type="ARBA" id="ARBA00022475"/>
    </source>
</evidence>
<feature type="transmembrane region" description="Helical" evidence="8">
    <location>
        <begin position="12"/>
        <end position="37"/>
    </location>
</feature>
<dbReference type="PROSITE" id="PS00194">
    <property type="entry name" value="THIOREDOXIN_1"/>
    <property type="match status" value="1"/>
</dbReference>
<gene>
    <name evidence="10" type="ORF">DFR60_12267</name>
</gene>
<dbReference type="Pfam" id="PF02683">
    <property type="entry name" value="DsbD_TM"/>
    <property type="match status" value="1"/>
</dbReference>
<dbReference type="InterPro" id="IPR051790">
    <property type="entry name" value="Cytochrome_c-biogenesis_DsbD"/>
</dbReference>
<evidence type="ECO:0000256" key="2">
    <source>
        <dbReference type="ARBA" id="ARBA00006143"/>
    </source>
</evidence>
<dbReference type="Proteomes" id="UP000248057">
    <property type="component" value="Unassembled WGS sequence"/>
</dbReference>
<evidence type="ECO:0000256" key="1">
    <source>
        <dbReference type="ARBA" id="ARBA00004651"/>
    </source>
</evidence>
<feature type="compositionally biased region" description="Polar residues" evidence="7">
    <location>
        <begin position="271"/>
        <end position="297"/>
    </location>
</feature>
<evidence type="ECO:0000259" key="9">
    <source>
        <dbReference type="PROSITE" id="PS51352"/>
    </source>
</evidence>
<protein>
    <submittedName>
        <fullName evidence="10">Cytochrome c biogenesis protein CcdA</fullName>
    </submittedName>
</protein>
<dbReference type="GO" id="GO:0016209">
    <property type="term" value="F:antioxidant activity"/>
    <property type="evidence" value="ECO:0007669"/>
    <property type="project" value="InterPro"/>
</dbReference>
<name>A0A2V3XW33_9FIRM</name>
<dbReference type="InterPro" id="IPR017937">
    <property type="entry name" value="Thioredoxin_CS"/>
</dbReference>
<comment type="caution">
    <text evidence="10">The sequence shown here is derived from an EMBL/GenBank/DDBJ whole genome shotgun (WGS) entry which is preliminary data.</text>
</comment>
<comment type="similarity">
    <text evidence="2">Belongs to the DsbD family.</text>
</comment>
<keyword evidence="6 8" id="KW-0472">Membrane</keyword>
<dbReference type="SUPFAM" id="SSF52833">
    <property type="entry name" value="Thioredoxin-like"/>
    <property type="match status" value="1"/>
</dbReference>
<feature type="domain" description="Thioredoxin" evidence="9">
    <location>
        <begin position="313"/>
        <end position="463"/>
    </location>
</feature>
<feature type="transmembrane region" description="Helical" evidence="8">
    <location>
        <begin position="174"/>
        <end position="199"/>
    </location>
</feature>
<comment type="subcellular location">
    <subcellularLocation>
        <location evidence="1">Cell membrane</location>
        <topology evidence="1">Multi-pass membrane protein</topology>
    </subcellularLocation>
</comment>
<evidence type="ECO:0000256" key="6">
    <source>
        <dbReference type="ARBA" id="ARBA00023136"/>
    </source>
</evidence>
<dbReference type="EMBL" id="QJKD01000022">
    <property type="protein sequence ID" value="PXX45882.1"/>
    <property type="molecule type" value="Genomic_DNA"/>
</dbReference>
<evidence type="ECO:0000313" key="10">
    <source>
        <dbReference type="EMBL" id="PXX45882.1"/>
    </source>
</evidence>
<reference evidence="10 11" key="1">
    <citation type="submission" date="2018-05" db="EMBL/GenBank/DDBJ databases">
        <title>Genomic Encyclopedia of Type Strains, Phase IV (KMG-IV): sequencing the most valuable type-strain genomes for metagenomic binning, comparative biology and taxonomic classification.</title>
        <authorList>
            <person name="Goeker M."/>
        </authorList>
    </citation>
    <scope>NUCLEOTIDE SEQUENCE [LARGE SCALE GENOMIC DNA]</scope>
    <source>
        <strain evidence="10 11">DSM 24995</strain>
    </source>
</reference>
<dbReference type="PANTHER" id="PTHR31272:SF4">
    <property type="entry name" value="CYTOCHROME C-TYPE BIOGENESIS PROTEIN HI_1454-RELATED"/>
    <property type="match status" value="1"/>
</dbReference>
<dbReference type="PANTHER" id="PTHR31272">
    <property type="entry name" value="CYTOCHROME C-TYPE BIOGENESIS PROTEIN HI_1454-RELATED"/>
    <property type="match status" value="1"/>
</dbReference>
<dbReference type="GO" id="GO:0016491">
    <property type="term" value="F:oxidoreductase activity"/>
    <property type="evidence" value="ECO:0007669"/>
    <property type="project" value="InterPro"/>
</dbReference>
<feature type="transmembrane region" description="Helical" evidence="8">
    <location>
        <begin position="93"/>
        <end position="115"/>
    </location>
</feature>
<feature type="transmembrane region" description="Helical" evidence="8">
    <location>
        <begin position="136"/>
        <end position="162"/>
    </location>
</feature>
<evidence type="ECO:0000256" key="5">
    <source>
        <dbReference type="ARBA" id="ARBA00022989"/>
    </source>
</evidence>
<organism evidence="10 11">
    <name type="scientific">Hungatella effluvii</name>
    <dbReference type="NCBI Taxonomy" id="1096246"/>
    <lineage>
        <taxon>Bacteria</taxon>
        <taxon>Bacillati</taxon>
        <taxon>Bacillota</taxon>
        <taxon>Clostridia</taxon>
        <taxon>Lachnospirales</taxon>
        <taxon>Lachnospiraceae</taxon>
        <taxon>Hungatella</taxon>
    </lineage>
</organism>